<proteinExistence type="predicted"/>
<evidence type="ECO:0000313" key="1">
    <source>
        <dbReference type="EMBL" id="KAG0577279.1"/>
    </source>
</evidence>
<keyword evidence="2" id="KW-1185">Reference proteome</keyword>
<name>A0A8T0I2W0_CERPU</name>
<dbReference type="AlphaFoldDB" id="A0A8T0I2W0"/>
<dbReference type="EMBL" id="CM026425">
    <property type="protein sequence ID" value="KAG0577279.1"/>
    <property type="molecule type" value="Genomic_DNA"/>
</dbReference>
<reference evidence="1" key="1">
    <citation type="submission" date="2020-06" db="EMBL/GenBank/DDBJ databases">
        <title>WGS assembly of Ceratodon purpureus strain R40.</title>
        <authorList>
            <person name="Carey S.B."/>
            <person name="Jenkins J."/>
            <person name="Shu S."/>
            <person name="Lovell J.T."/>
            <person name="Sreedasyam A."/>
            <person name="Maumus F."/>
            <person name="Tiley G.P."/>
            <person name="Fernandez-Pozo N."/>
            <person name="Barry K."/>
            <person name="Chen C."/>
            <person name="Wang M."/>
            <person name="Lipzen A."/>
            <person name="Daum C."/>
            <person name="Saski C.A."/>
            <person name="Payton A.C."/>
            <person name="Mcbreen J.C."/>
            <person name="Conrad R.E."/>
            <person name="Kollar L.M."/>
            <person name="Olsson S."/>
            <person name="Huttunen S."/>
            <person name="Landis J.B."/>
            <person name="Wickett N.J."/>
            <person name="Johnson M.G."/>
            <person name="Rensing S.A."/>
            <person name="Grimwood J."/>
            <person name="Schmutz J."/>
            <person name="Mcdaniel S.F."/>
        </authorList>
    </citation>
    <scope>NUCLEOTIDE SEQUENCE</scope>
    <source>
        <strain evidence="1">R40</strain>
    </source>
</reference>
<protein>
    <submittedName>
        <fullName evidence="1">Uncharacterized protein</fullName>
    </submittedName>
</protein>
<evidence type="ECO:0000313" key="2">
    <source>
        <dbReference type="Proteomes" id="UP000822688"/>
    </source>
</evidence>
<dbReference type="Proteomes" id="UP000822688">
    <property type="component" value="Chromosome 5"/>
</dbReference>
<organism evidence="1 2">
    <name type="scientific">Ceratodon purpureus</name>
    <name type="common">Fire moss</name>
    <name type="synonym">Dicranum purpureum</name>
    <dbReference type="NCBI Taxonomy" id="3225"/>
    <lineage>
        <taxon>Eukaryota</taxon>
        <taxon>Viridiplantae</taxon>
        <taxon>Streptophyta</taxon>
        <taxon>Embryophyta</taxon>
        <taxon>Bryophyta</taxon>
        <taxon>Bryophytina</taxon>
        <taxon>Bryopsida</taxon>
        <taxon>Dicranidae</taxon>
        <taxon>Pseudoditrichales</taxon>
        <taxon>Ditrichaceae</taxon>
        <taxon>Ceratodon</taxon>
    </lineage>
</organism>
<sequence length="175" mass="19699">MNAVSSMHDETNNGFPFLEAAQKFLEGIKAGRLAKSAGEDICYLTGKASMNLDTVSPHRNMYKTIQYETLMMQGLKRCILVSRNTQKQLAGCSNLFHCDSTSHICFKTDLSSFLHSFKTFHAPMIVIATYCWPPVSAVHQSFDVLWCETLGSKNRSLQRLLTLSFLRLRQAPSRA</sequence>
<accession>A0A8T0I2W0</accession>
<comment type="caution">
    <text evidence="1">The sequence shown here is derived from an EMBL/GenBank/DDBJ whole genome shotgun (WGS) entry which is preliminary data.</text>
</comment>
<gene>
    <name evidence="1" type="ORF">KC19_5G144500</name>
</gene>